<proteinExistence type="predicted"/>
<keyword evidence="2" id="KW-1185">Reference proteome</keyword>
<reference evidence="2" key="1">
    <citation type="journal article" date="2019" name="Int. J. Syst. Evol. Microbiol.">
        <title>The Global Catalogue of Microorganisms (GCM) 10K type strain sequencing project: providing services to taxonomists for standard genome sequencing and annotation.</title>
        <authorList>
            <consortium name="The Broad Institute Genomics Platform"/>
            <consortium name="The Broad Institute Genome Sequencing Center for Infectious Disease"/>
            <person name="Wu L."/>
            <person name="Ma J."/>
        </authorList>
    </citation>
    <scope>NUCLEOTIDE SEQUENCE [LARGE SCALE GENOMIC DNA]</scope>
    <source>
        <strain evidence="2">CGMCC 1.12470</strain>
    </source>
</reference>
<dbReference type="Proteomes" id="UP001597261">
    <property type="component" value="Unassembled WGS sequence"/>
</dbReference>
<accession>A0ABW4IP82</accession>
<dbReference type="EMBL" id="JBHUDX010000021">
    <property type="protein sequence ID" value="MFD1658288.1"/>
    <property type="molecule type" value="Genomic_DNA"/>
</dbReference>
<sequence>MRWKGVTTFLRHEALSHAVLSHAVLSHAVLSHAVLSYAVQSRMTLPPLPLAASANASSWSR</sequence>
<organism evidence="1 2">
    <name type="scientific">Streptomyces caeni</name>
    <dbReference type="NCBI Taxonomy" id="2307231"/>
    <lineage>
        <taxon>Bacteria</taxon>
        <taxon>Bacillati</taxon>
        <taxon>Actinomycetota</taxon>
        <taxon>Actinomycetes</taxon>
        <taxon>Kitasatosporales</taxon>
        <taxon>Streptomycetaceae</taxon>
        <taxon>Streptomyces</taxon>
    </lineage>
</organism>
<name>A0ABW4IP82_9ACTN</name>
<gene>
    <name evidence="1" type="ORF">ACFSL4_08695</name>
</gene>
<evidence type="ECO:0000313" key="1">
    <source>
        <dbReference type="EMBL" id="MFD1658288.1"/>
    </source>
</evidence>
<comment type="caution">
    <text evidence="1">The sequence shown here is derived from an EMBL/GenBank/DDBJ whole genome shotgun (WGS) entry which is preliminary data.</text>
</comment>
<dbReference type="InterPro" id="IPR001646">
    <property type="entry name" value="5peptide_repeat"/>
</dbReference>
<evidence type="ECO:0000313" key="2">
    <source>
        <dbReference type="Proteomes" id="UP001597261"/>
    </source>
</evidence>
<protein>
    <submittedName>
        <fullName evidence="1">Pentapeptide repeat-containing protein</fullName>
    </submittedName>
</protein>
<dbReference type="Pfam" id="PF00805">
    <property type="entry name" value="Pentapeptide"/>
    <property type="match status" value="1"/>
</dbReference>
<dbReference type="RefSeq" id="WP_381080260.1">
    <property type="nucleotide sequence ID" value="NZ_JBHUDX010000021.1"/>
</dbReference>